<dbReference type="InterPro" id="IPR039425">
    <property type="entry name" value="RNA_pol_sigma-70-like"/>
</dbReference>
<dbReference type="InterPro" id="IPR007627">
    <property type="entry name" value="RNA_pol_sigma70_r2"/>
</dbReference>
<dbReference type="InterPro" id="IPR000772">
    <property type="entry name" value="Ricin_B_lectin"/>
</dbReference>
<keyword evidence="10" id="KW-1185">Reference proteome</keyword>
<dbReference type="Gene3D" id="1.10.10.10">
    <property type="entry name" value="Winged helix-like DNA-binding domain superfamily/Winged helix DNA-binding domain"/>
    <property type="match status" value="1"/>
</dbReference>
<feature type="compositionally biased region" description="Low complexity" evidence="6">
    <location>
        <begin position="364"/>
        <end position="375"/>
    </location>
</feature>
<dbReference type="RefSeq" id="WP_189246446.1">
    <property type="nucleotide sequence ID" value="NZ_BMQJ01000004.1"/>
</dbReference>
<evidence type="ECO:0000256" key="2">
    <source>
        <dbReference type="ARBA" id="ARBA00023015"/>
    </source>
</evidence>
<dbReference type="Pfam" id="PF04542">
    <property type="entry name" value="Sigma70_r2"/>
    <property type="match status" value="1"/>
</dbReference>
<keyword evidence="3" id="KW-0731">Sigma factor</keyword>
<dbReference type="InterPro" id="IPR035992">
    <property type="entry name" value="Ricin_B-like_lectins"/>
</dbReference>
<evidence type="ECO:0000313" key="9">
    <source>
        <dbReference type="EMBL" id="GGP92691.1"/>
    </source>
</evidence>
<evidence type="ECO:0000256" key="3">
    <source>
        <dbReference type="ARBA" id="ARBA00023082"/>
    </source>
</evidence>
<comment type="similarity">
    <text evidence="1">Belongs to the sigma-70 factor family. ECF subfamily.</text>
</comment>
<dbReference type="EMBL" id="BMQJ01000004">
    <property type="protein sequence ID" value="GGP92691.1"/>
    <property type="molecule type" value="Genomic_DNA"/>
</dbReference>
<feature type="compositionally biased region" description="Basic and acidic residues" evidence="6">
    <location>
        <begin position="343"/>
        <end position="363"/>
    </location>
</feature>
<dbReference type="PANTHER" id="PTHR43133">
    <property type="entry name" value="RNA POLYMERASE ECF-TYPE SIGMA FACTO"/>
    <property type="match status" value="1"/>
</dbReference>
<gene>
    <name evidence="9" type="ORF">GCM10010140_23120</name>
</gene>
<evidence type="ECO:0000256" key="1">
    <source>
        <dbReference type="ARBA" id="ARBA00010641"/>
    </source>
</evidence>
<dbReference type="InterPro" id="IPR014284">
    <property type="entry name" value="RNA_pol_sigma-70_dom"/>
</dbReference>
<dbReference type="InterPro" id="IPR013324">
    <property type="entry name" value="RNA_pol_sigma_r3/r4-like"/>
</dbReference>
<feature type="domain" description="RNA polymerase sigma-70 region 2" evidence="7">
    <location>
        <begin position="26"/>
        <end position="95"/>
    </location>
</feature>
<feature type="region of interest" description="Disordered" evidence="6">
    <location>
        <begin position="319"/>
        <end position="388"/>
    </location>
</feature>
<evidence type="ECO:0000256" key="5">
    <source>
        <dbReference type="ARBA" id="ARBA00023163"/>
    </source>
</evidence>
<dbReference type="Gene3D" id="2.80.10.50">
    <property type="match status" value="1"/>
</dbReference>
<evidence type="ECO:0000259" key="8">
    <source>
        <dbReference type="Pfam" id="PF14200"/>
    </source>
</evidence>
<reference evidence="10" key="1">
    <citation type="journal article" date="2019" name="Int. J. Syst. Evol. Microbiol.">
        <title>The Global Catalogue of Microorganisms (GCM) 10K type strain sequencing project: providing services to taxonomists for standard genome sequencing and annotation.</title>
        <authorList>
            <consortium name="The Broad Institute Genomics Platform"/>
            <consortium name="The Broad Institute Genome Sequencing Center for Infectious Disease"/>
            <person name="Wu L."/>
            <person name="Ma J."/>
        </authorList>
    </citation>
    <scope>NUCLEOTIDE SEQUENCE [LARGE SCALE GENOMIC DNA]</scope>
    <source>
        <strain evidence="10">JCM 3115</strain>
    </source>
</reference>
<evidence type="ECO:0000313" key="10">
    <source>
        <dbReference type="Proteomes" id="UP000611554"/>
    </source>
</evidence>
<keyword evidence="2" id="KW-0805">Transcription regulation</keyword>
<dbReference type="NCBIfam" id="TIGR02937">
    <property type="entry name" value="sigma70-ECF"/>
    <property type="match status" value="1"/>
</dbReference>
<dbReference type="Gene3D" id="1.10.1740.10">
    <property type="match status" value="1"/>
</dbReference>
<evidence type="ECO:0000256" key="6">
    <source>
        <dbReference type="SAM" id="MobiDB-lite"/>
    </source>
</evidence>
<dbReference type="InterPro" id="IPR036388">
    <property type="entry name" value="WH-like_DNA-bd_sf"/>
</dbReference>
<evidence type="ECO:0008006" key="11">
    <source>
        <dbReference type="Google" id="ProtNLM"/>
    </source>
</evidence>
<accession>A0ABQ2QQL4</accession>
<comment type="caution">
    <text evidence="9">The sequence shown here is derived from an EMBL/GenBank/DDBJ whole genome shotgun (WGS) entry which is preliminary data.</text>
</comment>
<organism evidence="9 10">
    <name type="scientific">Streptosporangium pseudovulgare</name>
    <dbReference type="NCBI Taxonomy" id="35765"/>
    <lineage>
        <taxon>Bacteria</taxon>
        <taxon>Bacillati</taxon>
        <taxon>Actinomycetota</taxon>
        <taxon>Actinomycetes</taxon>
        <taxon>Streptosporangiales</taxon>
        <taxon>Streptosporangiaceae</taxon>
        <taxon>Streptosporangium</taxon>
    </lineage>
</organism>
<keyword evidence="4" id="KW-0238">DNA-binding</keyword>
<feature type="domain" description="Ricin B lectin" evidence="8">
    <location>
        <begin position="413"/>
        <end position="490"/>
    </location>
</feature>
<dbReference type="SUPFAM" id="SSF50370">
    <property type="entry name" value="Ricin B-like lectins"/>
    <property type="match status" value="1"/>
</dbReference>
<dbReference type="Proteomes" id="UP000611554">
    <property type="component" value="Unassembled WGS sequence"/>
</dbReference>
<dbReference type="CDD" id="cd00161">
    <property type="entry name" value="beta-trefoil_Ricin-like"/>
    <property type="match status" value="1"/>
</dbReference>
<dbReference type="SUPFAM" id="SSF88659">
    <property type="entry name" value="Sigma3 and sigma4 domains of RNA polymerase sigma factors"/>
    <property type="match status" value="1"/>
</dbReference>
<evidence type="ECO:0000256" key="4">
    <source>
        <dbReference type="ARBA" id="ARBA00023125"/>
    </source>
</evidence>
<name>A0ABQ2QQL4_9ACTN</name>
<dbReference type="InterPro" id="IPR013325">
    <property type="entry name" value="RNA_pol_sigma_r2"/>
</dbReference>
<dbReference type="Pfam" id="PF14200">
    <property type="entry name" value="RicinB_lectin_2"/>
    <property type="match status" value="1"/>
</dbReference>
<keyword evidence="5" id="KW-0804">Transcription</keyword>
<sequence length="521" mass="55119">MINPESDDLALTRMVRAGDDRAVSELYERHYPAVIAFARRLCRDPHTAEDLASEAFARTLRTVRNGPAGPIGDWRPYLYAVVRNTAAEWARSDQRFVLTDEFREDDLTTDAPEPPDDLVTRAYRSLPARWQTVLWHTLIEDEEPERVAKILGITPGNVGVLAFRAREGLRKAYLAAYASGASPRCREYAEPLAAVVRKRSGRLPRALRGHLESCASCARAHAELLDLNATLRAALPIALFPLALGAGKWTAAGAGAPGTAGAGAPAGTPAGAGTGTPGVASKGAALPGWVIPVSGVTAIIAAVAVAVTVAVFTLPADPAPSPPAQVAAPAPGASPTPRPTRVRPREPESTRVRTRAPTRERTPAARVTTPRPASRSPREPSPQPGTRIAYAGRCVGAAGGLVAALPCADPRTAWRTRGGAQRFQLVNVVSGRCLAAGERYDTVAFNGGGMLAVRIKPCASVPAQRWHRPAFSDGVRRLVSVPSGKALSIGKEFAGKRPPTAFILYGPYTGSADQRVTLVDD</sequence>
<dbReference type="SUPFAM" id="SSF88946">
    <property type="entry name" value="Sigma2 domain of RNA polymerase sigma factors"/>
    <property type="match status" value="1"/>
</dbReference>
<protein>
    <recommendedName>
        <fullName evidence="11">Sigma-70 family RNA polymerase sigma factor</fullName>
    </recommendedName>
</protein>
<evidence type="ECO:0000259" key="7">
    <source>
        <dbReference type="Pfam" id="PF04542"/>
    </source>
</evidence>
<proteinExistence type="inferred from homology"/>
<dbReference type="PANTHER" id="PTHR43133:SF8">
    <property type="entry name" value="RNA POLYMERASE SIGMA FACTOR HI_1459-RELATED"/>
    <property type="match status" value="1"/>
</dbReference>